<evidence type="ECO:0000256" key="1">
    <source>
        <dbReference type="ARBA" id="ARBA00000109"/>
    </source>
</evidence>
<keyword evidence="26" id="KW-1185">Reference proteome</keyword>
<dbReference type="Pfam" id="PF26050">
    <property type="entry name" value="Helical_CED_Drosha"/>
    <property type="match status" value="1"/>
</dbReference>
<dbReference type="InterPro" id="IPR011907">
    <property type="entry name" value="RNase_III"/>
</dbReference>
<evidence type="ECO:0000256" key="18">
    <source>
        <dbReference type="ARBA" id="ARBA00032486"/>
    </source>
</evidence>
<dbReference type="STRING" id="50429.A0A2B4S762"/>
<evidence type="ECO:0000256" key="12">
    <source>
        <dbReference type="ARBA" id="ARBA00022759"/>
    </source>
</evidence>
<feature type="region of interest" description="Disordered" evidence="22">
    <location>
        <begin position="1"/>
        <end position="83"/>
    </location>
</feature>
<keyword evidence="13" id="KW-0378">Hydrolase</keyword>
<dbReference type="PROSITE" id="PS00517">
    <property type="entry name" value="RNASE_3_1"/>
    <property type="match status" value="2"/>
</dbReference>
<evidence type="ECO:0000256" key="16">
    <source>
        <dbReference type="ARBA" id="ARBA00023211"/>
    </source>
</evidence>
<evidence type="ECO:0000256" key="4">
    <source>
        <dbReference type="ARBA" id="ARBA00004123"/>
    </source>
</evidence>
<dbReference type="SMART" id="SM00358">
    <property type="entry name" value="DSRM"/>
    <property type="match status" value="1"/>
</dbReference>
<dbReference type="InterPro" id="IPR036389">
    <property type="entry name" value="RNase_III_sf"/>
</dbReference>
<evidence type="ECO:0000256" key="9">
    <source>
        <dbReference type="ARBA" id="ARBA00022722"/>
    </source>
</evidence>
<dbReference type="PROSITE" id="PS50142">
    <property type="entry name" value="RNASE_3_2"/>
    <property type="match status" value="2"/>
</dbReference>
<dbReference type="CDD" id="cd19877">
    <property type="entry name" value="DSRM_RNAse_III_meta_like"/>
    <property type="match status" value="1"/>
</dbReference>
<evidence type="ECO:0000256" key="2">
    <source>
        <dbReference type="ARBA" id="ARBA00001936"/>
    </source>
</evidence>
<evidence type="ECO:0000256" key="7">
    <source>
        <dbReference type="ARBA" id="ARBA00017706"/>
    </source>
</evidence>
<keyword evidence="15 21" id="KW-0694">RNA-binding</keyword>
<dbReference type="Pfam" id="PF00636">
    <property type="entry name" value="Ribonuclease_3"/>
    <property type="match status" value="1"/>
</dbReference>
<feature type="region of interest" description="Disordered" evidence="22">
    <location>
        <begin position="532"/>
        <end position="646"/>
    </location>
</feature>
<feature type="compositionally biased region" description="Basic and acidic residues" evidence="22">
    <location>
        <begin position="1474"/>
        <end position="1497"/>
    </location>
</feature>
<keyword evidence="11" id="KW-0677">Repeat</keyword>
<dbReference type="InterPro" id="IPR044442">
    <property type="entry name" value="RNAse_III_DSRM__animal"/>
</dbReference>
<dbReference type="Proteomes" id="UP000225706">
    <property type="component" value="Unassembled WGS sequence"/>
</dbReference>
<dbReference type="FunFam" id="3.30.160.20:FF:000012">
    <property type="entry name" value="Drosha ribonuclease III"/>
    <property type="match status" value="1"/>
</dbReference>
<keyword evidence="9" id="KW-0540">Nuclease</keyword>
<keyword evidence="10" id="KW-0479">Metal-binding</keyword>
<dbReference type="InterPro" id="IPR000999">
    <property type="entry name" value="RNase_III_dom"/>
</dbReference>
<name>A0A2B4S762_STYPI</name>
<dbReference type="InterPro" id="IPR014720">
    <property type="entry name" value="dsRBD_dom"/>
</dbReference>
<feature type="compositionally biased region" description="Basic and acidic residues" evidence="22">
    <location>
        <begin position="440"/>
        <end position="452"/>
    </location>
</feature>
<feature type="domain" description="RNase III" evidence="24">
    <location>
        <begin position="1223"/>
        <end position="1347"/>
    </location>
</feature>
<protein>
    <recommendedName>
        <fullName evidence="7">Ribonuclease 3</fullName>
        <ecNumber evidence="6">3.1.26.3</ecNumber>
    </recommendedName>
    <alternativeName>
        <fullName evidence="18">Ribonuclease III</fullName>
    </alternativeName>
    <alternativeName>
        <fullName evidence="19 20">protein Drosha</fullName>
    </alternativeName>
</protein>
<evidence type="ECO:0000256" key="3">
    <source>
        <dbReference type="ARBA" id="ARBA00001946"/>
    </source>
</evidence>
<keyword evidence="16" id="KW-0464">Manganese</keyword>
<organism evidence="25 26">
    <name type="scientific">Stylophora pistillata</name>
    <name type="common">Smooth cauliflower coral</name>
    <dbReference type="NCBI Taxonomy" id="50429"/>
    <lineage>
        <taxon>Eukaryota</taxon>
        <taxon>Metazoa</taxon>
        <taxon>Cnidaria</taxon>
        <taxon>Anthozoa</taxon>
        <taxon>Hexacorallia</taxon>
        <taxon>Scleractinia</taxon>
        <taxon>Astrocoeniina</taxon>
        <taxon>Pocilloporidae</taxon>
        <taxon>Stylophora</taxon>
    </lineage>
</organism>
<evidence type="ECO:0000313" key="25">
    <source>
        <dbReference type="EMBL" id="PFX26504.1"/>
    </source>
</evidence>
<dbReference type="SUPFAM" id="SSF54768">
    <property type="entry name" value="dsRNA-binding domain-like"/>
    <property type="match status" value="1"/>
</dbReference>
<dbReference type="FunFam" id="1.10.1520.10:FF:000002">
    <property type="entry name" value="Drosha ribonuclease III"/>
    <property type="match status" value="1"/>
</dbReference>
<dbReference type="GO" id="GO:0031053">
    <property type="term" value="P:primary miRNA processing"/>
    <property type="evidence" value="ECO:0007669"/>
    <property type="project" value="TreeGrafter"/>
</dbReference>
<comment type="catalytic activity">
    <reaction evidence="1">
        <text>Endonucleolytic cleavage to 5'-phosphomonoester.</text>
        <dbReference type="EC" id="3.1.26.3"/>
    </reaction>
</comment>
<dbReference type="InterPro" id="IPR058938">
    <property type="entry name" value="Helical_CED_Drosha"/>
</dbReference>
<gene>
    <name evidence="25" type="primary">DROSHA</name>
    <name evidence="25" type="ORF">AWC38_SpisGene8811</name>
</gene>
<dbReference type="HAMAP" id="MF_00104">
    <property type="entry name" value="RNase_III"/>
    <property type="match status" value="1"/>
</dbReference>
<feature type="compositionally biased region" description="Acidic residues" evidence="22">
    <location>
        <begin position="1498"/>
        <end position="1510"/>
    </location>
</feature>
<keyword evidence="12" id="KW-0255">Endonuclease</keyword>
<dbReference type="GO" id="GO:0031054">
    <property type="term" value="P:pre-miRNA processing"/>
    <property type="evidence" value="ECO:0007669"/>
    <property type="project" value="InterPro"/>
</dbReference>
<proteinExistence type="inferred from homology"/>
<sequence>MWRPPFPSLPGAQTFASAPSVNQRHTPPRFQTHLRQPAIAQSTVTNPEAVAPIQHWGSPPRLHGPLHPSMAGPNPPRSMLSTAPAPMISARGMTSPQHQSRKPMTAPSPVLVPSPVRQSSPFTIPPWQVRNPQQSGFNLNQSSSVMVSTPPSINRITPSTQQVFVSSPKVPPGGAPSLGQHPPVTFAFTPARIPPSPVQGLPQSSTSPSFTKVVGPINEPLTSSSVPSPKGVQAPQSSPFNNPLWQVKHPQPTLRSPGLTLYPRTQTSSVSSVPIGMPPVPRGMPPVPRGMSAVPRGMSAVPRGMSAVPRGMSAVPRGMSPVPRGVPFPVGVLHQRPQSLSLNSSAGQTRNPQPDPSFNLRHSFAAGFNRHLLEPQWRTAVPNIQHPSHGENLGPFDLQRENVYSKNKTQSPEMKQFISGKSRNSDSSLNGRPLYRRTGSHREGHRGREPGKRRSYVPGAGGRASPRVDRCYSPPPPDIERVITYLASDDLYIKKQNSEGGISIVQGTEKLSELQNKFQKEIVNMTAVIAEDDEESVDSGQSNPTETDVGDVELPMDSEADDGPESWIREGTSVSNLTEFLSDEESNIDEDDSEIGSKRLSSSSSESDDSDDNEDDEESGSSDHDKNLHEQVHKGSVVEETRKRKMQDPLRLHPELWFNEKGETNDGAVCRCSLSDKQHGIRHGIYPGESVIPACDPLTNNADKLHHYWVTVTPHSNFMTENPTIIQFDGKDYTFEGFSMFSHQPLKDIPSFSVIRFNIEYTLHFISQPVSENFCVRDLDLFTEFFFYKVLELADWDLNGNVQDSCQRFHFMPRFVHRSSNVSNSAANHELLSMSHVLSHILDSAEPLVKPGDFTLNADKLGEYSKSCVNSLVMNPNKKPVAIRVDDLQFHTDEKQLSNGKKYPYIVHHGIRPVQMSFAGDPKAVPSRKNQDKLVKLKIELENMRVKSAMRRDVLVEVSSKGMIKTGLKSDVCQHALLLPVFVHHVRYHMCLKTLDERMGYVFKDRSLLQLALTHPSYHLNFGMNPDHARNSLSNCGVKQPRYGDRKIRHLHTRKKGITQLIRVMSNLGKMEEHQSMIRHNERLEFLGDAVLELISSVHLYFMLPSKTEGGLAMYRSALVQNKHLAQLAKKLGLSDYMQYSHGPDLCVEDDLNHAMANCFEALLGAMYLESGLTSATILFTNVAFEEQELRDVWTNLPKHPLQAQQPDGDRHLIASSPILQKLEEFEKASGIEFTHIRLLARAFTHPQVGFNNLTLGSNQRMEFLGDSVLQFVVSVYLFKHFPEHHEGHLTLLRSSLVNHRIQATIARELGLDKLINFGNQGMNSYREKLLADILEAFVAALYVDKGLRYVETFCHVCLFPRLEEFIINQDWMDAKSQLQQCCLTSREQGKIPDLPQYKVLQNRGPAHHKRYTVAVYYKGRRMGSGEGKSIQQAEMAAAKDALASHYFPELARQKRLLDLKHQGRRRNYWNKVPRKESEEKRDREEDVEVLPRWEEKETFEEDDNTDVTQEECQPQEQ</sequence>
<dbReference type="SMART" id="SM00535">
    <property type="entry name" value="RIBOc"/>
    <property type="match status" value="2"/>
</dbReference>
<dbReference type="GO" id="GO:0070877">
    <property type="term" value="C:microprocessor complex"/>
    <property type="evidence" value="ECO:0007669"/>
    <property type="project" value="TreeGrafter"/>
</dbReference>
<dbReference type="GO" id="GO:0003723">
    <property type="term" value="F:RNA binding"/>
    <property type="evidence" value="ECO:0007669"/>
    <property type="project" value="UniProtKB-UniRule"/>
</dbReference>
<comment type="similarity">
    <text evidence="5">Belongs to the ribonuclease III family.</text>
</comment>
<dbReference type="GO" id="GO:0006364">
    <property type="term" value="P:rRNA processing"/>
    <property type="evidence" value="ECO:0007669"/>
    <property type="project" value="InterPro"/>
</dbReference>
<evidence type="ECO:0000256" key="11">
    <source>
        <dbReference type="ARBA" id="ARBA00022737"/>
    </source>
</evidence>
<dbReference type="NCBIfam" id="TIGR02191">
    <property type="entry name" value="RNaseIII"/>
    <property type="match status" value="1"/>
</dbReference>
<comment type="subcellular location">
    <subcellularLocation>
        <location evidence="4">Nucleus</location>
    </subcellularLocation>
</comment>
<feature type="compositionally biased region" description="Acidic residues" evidence="22">
    <location>
        <begin position="581"/>
        <end position="594"/>
    </location>
</feature>
<dbReference type="CDD" id="cd00593">
    <property type="entry name" value="RIBOc"/>
    <property type="match status" value="2"/>
</dbReference>
<keyword evidence="14" id="KW-0460">Magnesium</keyword>
<evidence type="ECO:0000256" key="10">
    <source>
        <dbReference type="ARBA" id="ARBA00022723"/>
    </source>
</evidence>
<feature type="compositionally biased region" description="Basic and acidic residues" evidence="22">
    <location>
        <begin position="621"/>
        <end position="646"/>
    </location>
</feature>
<evidence type="ECO:0000256" key="14">
    <source>
        <dbReference type="ARBA" id="ARBA00022842"/>
    </source>
</evidence>
<keyword evidence="8" id="KW-0690">Ribosome biogenesis</keyword>
<evidence type="ECO:0000259" key="24">
    <source>
        <dbReference type="PROSITE" id="PS50142"/>
    </source>
</evidence>
<evidence type="ECO:0000313" key="26">
    <source>
        <dbReference type="Proteomes" id="UP000225706"/>
    </source>
</evidence>
<comment type="cofactor">
    <cofactor evidence="3">
        <name>Mg(2+)</name>
        <dbReference type="ChEBI" id="CHEBI:18420"/>
    </cofactor>
</comment>
<evidence type="ECO:0000256" key="8">
    <source>
        <dbReference type="ARBA" id="ARBA00022517"/>
    </source>
</evidence>
<feature type="region of interest" description="Disordered" evidence="22">
    <location>
        <begin position="406"/>
        <end position="475"/>
    </location>
</feature>
<dbReference type="Pfam" id="PF14622">
    <property type="entry name" value="Ribonucleas_3_3"/>
    <property type="match status" value="1"/>
</dbReference>
<dbReference type="Gene3D" id="3.30.160.20">
    <property type="match status" value="1"/>
</dbReference>
<feature type="region of interest" description="Disordered" evidence="22">
    <location>
        <begin position="88"/>
        <end position="107"/>
    </location>
</feature>
<feature type="compositionally biased region" description="Acidic residues" evidence="22">
    <location>
        <begin position="606"/>
        <end position="620"/>
    </location>
</feature>
<dbReference type="EC" id="3.1.26.3" evidence="6"/>
<reference evidence="26" key="1">
    <citation type="journal article" date="2017" name="bioRxiv">
        <title>Comparative analysis of the genomes of Stylophora pistillata and Acropora digitifera provides evidence for extensive differences between species of corals.</title>
        <authorList>
            <person name="Voolstra C.R."/>
            <person name="Li Y."/>
            <person name="Liew Y.J."/>
            <person name="Baumgarten S."/>
            <person name="Zoccola D."/>
            <person name="Flot J.-F."/>
            <person name="Tambutte S."/>
            <person name="Allemand D."/>
            <person name="Aranda M."/>
        </authorList>
    </citation>
    <scope>NUCLEOTIDE SEQUENCE [LARGE SCALE GENOMIC DNA]</scope>
</reference>
<evidence type="ECO:0000256" key="15">
    <source>
        <dbReference type="ARBA" id="ARBA00022884"/>
    </source>
</evidence>
<dbReference type="PANTHER" id="PTHR11207">
    <property type="entry name" value="RIBONUCLEASE III"/>
    <property type="match status" value="1"/>
</dbReference>
<evidence type="ECO:0000256" key="13">
    <source>
        <dbReference type="ARBA" id="ARBA00022801"/>
    </source>
</evidence>
<feature type="domain" description="DRBM" evidence="23">
    <location>
        <begin position="1374"/>
        <end position="1443"/>
    </location>
</feature>
<evidence type="ECO:0000256" key="21">
    <source>
        <dbReference type="PROSITE-ProRule" id="PRU00266"/>
    </source>
</evidence>
<dbReference type="SUPFAM" id="SSF69065">
    <property type="entry name" value="RNase III domain-like"/>
    <property type="match status" value="2"/>
</dbReference>
<dbReference type="GO" id="GO:0046872">
    <property type="term" value="F:metal ion binding"/>
    <property type="evidence" value="ECO:0007669"/>
    <property type="project" value="UniProtKB-KW"/>
</dbReference>
<evidence type="ECO:0000256" key="19">
    <source>
        <dbReference type="ARBA" id="ARBA00078955"/>
    </source>
</evidence>
<feature type="compositionally biased region" description="Polar residues" evidence="22">
    <location>
        <begin position="14"/>
        <end position="25"/>
    </location>
</feature>
<dbReference type="Pfam" id="PF00035">
    <property type="entry name" value="dsrm"/>
    <property type="match status" value="1"/>
</dbReference>
<keyword evidence="17" id="KW-0539">Nucleus</keyword>
<dbReference type="PROSITE" id="PS50137">
    <property type="entry name" value="DS_RBD"/>
    <property type="match status" value="1"/>
</dbReference>
<accession>A0A2B4S762</accession>
<dbReference type="GO" id="GO:0004525">
    <property type="term" value="F:ribonuclease III activity"/>
    <property type="evidence" value="ECO:0007669"/>
    <property type="project" value="UniProtKB-EC"/>
</dbReference>
<evidence type="ECO:0000256" key="22">
    <source>
        <dbReference type="SAM" id="MobiDB-lite"/>
    </source>
</evidence>
<dbReference type="PANTHER" id="PTHR11207:SF0">
    <property type="entry name" value="RIBONUCLEASE 3"/>
    <property type="match status" value="1"/>
</dbReference>
<feature type="compositionally biased region" description="Acidic residues" evidence="22">
    <location>
        <begin position="548"/>
        <end position="564"/>
    </location>
</feature>
<comment type="cofactor">
    <cofactor evidence="2">
        <name>Mn(2+)</name>
        <dbReference type="ChEBI" id="CHEBI:29035"/>
    </cofactor>
</comment>
<feature type="compositionally biased region" description="Polar residues" evidence="22">
    <location>
        <begin position="406"/>
        <end position="430"/>
    </location>
</feature>
<evidence type="ECO:0000256" key="20">
    <source>
        <dbReference type="ARBA" id="ARBA00083702"/>
    </source>
</evidence>
<evidence type="ECO:0000259" key="23">
    <source>
        <dbReference type="PROSITE" id="PS50137"/>
    </source>
</evidence>
<feature type="region of interest" description="Disordered" evidence="22">
    <location>
        <begin position="218"/>
        <end position="237"/>
    </location>
</feature>
<evidence type="ECO:0000256" key="6">
    <source>
        <dbReference type="ARBA" id="ARBA00012177"/>
    </source>
</evidence>
<feature type="region of interest" description="Disordered" evidence="22">
    <location>
        <begin position="1470"/>
        <end position="1518"/>
    </location>
</feature>
<evidence type="ECO:0000256" key="5">
    <source>
        <dbReference type="ARBA" id="ARBA00010183"/>
    </source>
</evidence>
<dbReference type="EMBL" id="LSMT01000124">
    <property type="protein sequence ID" value="PFX26504.1"/>
    <property type="molecule type" value="Genomic_DNA"/>
</dbReference>
<comment type="caution">
    <text evidence="25">The sequence shown here is derived from an EMBL/GenBank/DDBJ whole genome shotgun (WGS) entry which is preliminary data.</text>
</comment>
<dbReference type="OrthoDB" id="67027at2759"/>
<feature type="domain" description="RNase III" evidence="24">
    <location>
        <begin position="992"/>
        <end position="1172"/>
    </location>
</feature>
<dbReference type="Gene3D" id="1.10.1520.10">
    <property type="entry name" value="Ribonuclease III domain"/>
    <property type="match status" value="2"/>
</dbReference>
<evidence type="ECO:0000256" key="17">
    <source>
        <dbReference type="ARBA" id="ARBA00023242"/>
    </source>
</evidence>